<dbReference type="OrthoDB" id="8062037at2759"/>
<evidence type="ECO:0000313" key="4">
    <source>
        <dbReference type="Proteomes" id="UP000654370"/>
    </source>
</evidence>
<dbReference type="EMBL" id="JAEPQZ010000003">
    <property type="protein sequence ID" value="KAG2183595.1"/>
    <property type="molecule type" value="Genomic_DNA"/>
</dbReference>
<organism evidence="3 4">
    <name type="scientific">Mortierella isabellina</name>
    <name type="common">Filamentous fungus</name>
    <name type="synonym">Umbelopsis isabellina</name>
    <dbReference type="NCBI Taxonomy" id="91625"/>
    <lineage>
        <taxon>Eukaryota</taxon>
        <taxon>Fungi</taxon>
        <taxon>Fungi incertae sedis</taxon>
        <taxon>Mucoromycota</taxon>
        <taxon>Mucoromycotina</taxon>
        <taxon>Umbelopsidomycetes</taxon>
        <taxon>Umbelopsidales</taxon>
        <taxon>Umbelopsidaceae</taxon>
        <taxon>Umbelopsis</taxon>
    </lineage>
</organism>
<gene>
    <name evidence="3" type="ORF">INT43_006601</name>
</gene>
<evidence type="ECO:0000256" key="1">
    <source>
        <dbReference type="SAM" id="Coils"/>
    </source>
</evidence>
<dbReference type="AlphaFoldDB" id="A0A8H7Q133"/>
<keyword evidence="4" id="KW-1185">Reference proteome</keyword>
<accession>A0A8H7Q133</accession>
<reference evidence="3" key="1">
    <citation type="submission" date="2020-12" db="EMBL/GenBank/DDBJ databases">
        <title>Metabolic potential, ecology and presence of endohyphal bacteria is reflected in genomic diversity of Mucoromycotina.</title>
        <authorList>
            <person name="Muszewska A."/>
            <person name="Okrasinska A."/>
            <person name="Steczkiewicz K."/>
            <person name="Drgas O."/>
            <person name="Orlowska M."/>
            <person name="Perlinska-Lenart U."/>
            <person name="Aleksandrzak-Piekarczyk T."/>
            <person name="Szatraj K."/>
            <person name="Zielenkiewicz U."/>
            <person name="Pilsyk S."/>
            <person name="Malc E."/>
            <person name="Mieczkowski P."/>
            <person name="Kruszewska J.S."/>
            <person name="Biernat P."/>
            <person name="Pawlowska J."/>
        </authorList>
    </citation>
    <scope>NUCLEOTIDE SEQUENCE</scope>
    <source>
        <strain evidence="3">WA0000067209</strain>
    </source>
</reference>
<protein>
    <submittedName>
        <fullName evidence="3">Uncharacterized protein</fullName>
    </submittedName>
</protein>
<evidence type="ECO:0000256" key="2">
    <source>
        <dbReference type="SAM" id="MobiDB-lite"/>
    </source>
</evidence>
<feature type="compositionally biased region" description="Polar residues" evidence="2">
    <location>
        <begin position="238"/>
        <end position="259"/>
    </location>
</feature>
<comment type="caution">
    <text evidence="3">The sequence shown here is derived from an EMBL/GenBank/DDBJ whole genome shotgun (WGS) entry which is preliminary data.</text>
</comment>
<name>A0A8H7Q133_MORIS</name>
<feature type="region of interest" description="Disordered" evidence="2">
    <location>
        <begin position="236"/>
        <end position="315"/>
    </location>
</feature>
<feature type="coiled-coil region" evidence="1">
    <location>
        <begin position="85"/>
        <end position="129"/>
    </location>
</feature>
<sequence>MASEVAECSICMEALAGAPLAALPWSASVPKCPVCNRKTKRTEVFGPLFFTIPDTAGGKPHQSTTLVTAGETEDTMDLSYAVDLKTNFEKAHRNLEEKSVELQRAQHQLERLKAQNIQLQTEHIRLQEVNSRHQHQLRYIKQLKGVHELDAAVQSPSAQARMRQWKELPRDQLALVLGTLHEKVTILEGEKAQWKRKDKMQQEELHIFRTSLDKSENKRKKMVDKKHDLEKEIRRLKQQTVPTTNGDEATTATAGSSSLGKRRIMSDDETDINETDDEAITVPKKTKPEPIELSSDSDTDNGEEYIPIVSRNRSVHPKRLELLGIPPQHEATT</sequence>
<feature type="compositionally biased region" description="Acidic residues" evidence="2">
    <location>
        <begin position="267"/>
        <end position="279"/>
    </location>
</feature>
<proteinExistence type="predicted"/>
<dbReference type="Proteomes" id="UP000654370">
    <property type="component" value="Unassembled WGS sequence"/>
</dbReference>
<keyword evidence="1" id="KW-0175">Coiled coil</keyword>
<evidence type="ECO:0000313" key="3">
    <source>
        <dbReference type="EMBL" id="KAG2183595.1"/>
    </source>
</evidence>